<name>A0ABU2XZM9_9ACTN</name>
<accession>A0ABU2XZM9</accession>
<dbReference type="EMBL" id="JAVRFD010000726">
    <property type="protein sequence ID" value="MDT0551066.1"/>
    <property type="molecule type" value="Genomic_DNA"/>
</dbReference>
<evidence type="ECO:0000256" key="1">
    <source>
        <dbReference type="SAM" id="Phobius"/>
    </source>
</evidence>
<dbReference type="Proteomes" id="UP001180754">
    <property type="component" value="Unassembled WGS sequence"/>
</dbReference>
<sequence>AWRYRLMERCAINFIARHWWRRAEVWVIALLLVAGGAILGYQAGVWSSSSEQTKQLAEVRAAYDAALGNRDLRLTNLAEKTQDAAVKVQEASNTAVQAADTASKAAEKVNEAVERQAP</sequence>
<organism evidence="2 3">
    <name type="scientific">Streptomyces lonegramiae</name>
    <dbReference type="NCBI Taxonomy" id="3075524"/>
    <lineage>
        <taxon>Bacteria</taxon>
        <taxon>Bacillati</taxon>
        <taxon>Actinomycetota</taxon>
        <taxon>Actinomycetes</taxon>
        <taxon>Kitasatosporales</taxon>
        <taxon>Streptomycetaceae</taxon>
        <taxon>Streptomyces</taxon>
    </lineage>
</organism>
<feature type="non-terminal residue" evidence="2">
    <location>
        <position position="1"/>
    </location>
</feature>
<keyword evidence="3" id="KW-1185">Reference proteome</keyword>
<comment type="caution">
    <text evidence="2">The sequence shown here is derived from an EMBL/GenBank/DDBJ whole genome shotgun (WGS) entry which is preliminary data.</text>
</comment>
<evidence type="ECO:0008006" key="4">
    <source>
        <dbReference type="Google" id="ProtNLM"/>
    </source>
</evidence>
<keyword evidence="1" id="KW-1133">Transmembrane helix</keyword>
<protein>
    <recommendedName>
        <fullName evidence="4">Lipoprotein</fullName>
    </recommendedName>
</protein>
<reference evidence="2" key="1">
    <citation type="submission" date="2024-05" db="EMBL/GenBank/DDBJ databases">
        <title>30 novel species of actinomycetes from the DSMZ collection.</title>
        <authorList>
            <person name="Nouioui I."/>
        </authorList>
    </citation>
    <scope>NUCLEOTIDE SEQUENCE</scope>
    <source>
        <strain evidence="2">DSM 41529</strain>
    </source>
</reference>
<evidence type="ECO:0000313" key="3">
    <source>
        <dbReference type="Proteomes" id="UP001180754"/>
    </source>
</evidence>
<evidence type="ECO:0000313" key="2">
    <source>
        <dbReference type="EMBL" id="MDT0551066.1"/>
    </source>
</evidence>
<gene>
    <name evidence="2" type="ORF">RND15_51800</name>
</gene>
<keyword evidence="1" id="KW-0812">Transmembrane</keyword>
<keyword evidence="1" id="KW-0472">Membrane</keyword>
<proteinExistence type="predicted"/>
<feature type="transmembrane region" description="Helical" evidence="1">
    <location>
        <begin position="25"/>
        <end position="46"/>
    </location>
</feature>